<evidence type="ECO:0000313" key="3">
    <source>
        <dbReference type="Proteomes" id="UP000007880"/>
    </source>
</evidence>
<protein>
    <recommendedName>
        <fullName evidence="1">Glycosyltransferase subfamily 4-like N-terminal domain-containing protein</fullName>
    </recommendedName>
</protein>
<dbReference type="KEGG" id="cap:CLDAP_24270"/>
<dbReference type="Gene3D" id="3.40.50.2000">
    <property type="entry name" value="Glycogen Phosphorylase B"/>
    <property type="match status" value="2"/>
</dbReference>
<evidence type="ECO:0000259" key="1">
    <source>
        <dbReference type="Pfam" id="PF13579"/>
    </source>
</evidence>
<sequence>MNPRVCFVAPFGLGQKTTVWARTLPLARVLATHGWRPTLLIPPWDTPQDDDRRWKDGDVELINIALRGGLLVQLKRLLYEVNSIQPDIIHIVKPRAHAGLVQWWLWRTPRHQRPPILLDADDWEQAWAPINRYPWPLARFLAWQEEWGIRHADGVTVASRWLAETIGRVNPTAPLLWLPNGVEPPAPDAPRWRAHAGKDVLFFTRFVEVSPQWLAQFASSLYEKSPGSTLLIAGAPVREGLDRPFRRLLQEAAHPASARIEWLGFVDRTQLAALYNRIGCAIFPAEPTILQQAKCSVRLANTLLAGVPVVASAVGEQAAYGADGAARLVPVQATPEEFAATVAEVLATPAQQRALSETARQRLLKRYDWRMLGAQLHAFYRRILGN</sequence>
<dbReference type="eggNOG" id="COG0438">
    <property type="taxonomic scope" value="Bacteria"/>
</dbReference>
<dbReference type="Proteomes" id="UP000007880">
    <property type="component" value="Chromosome"/>
</dbReference>
<reference evidence="2 3" key="1">
    <citation type="submission" date="2012-02" db="EMBL/GenBank/DDBJ databases">
        <title>Complete genome sequence of Caldilinea aerophila DSM 14535 (= NBRC 102666).</title>
        <authorList>
            <person name="Oguchi A."/>
            <person name="Hosoyama A."/>
            <person name="Sekine M."/>
            <person name="Fukai R."/>
            <person name="Kato Y."/>
            <person name="Nakamura S."/>
            <person name="Hanada S."/>
            <person name="Yamazaki S."/>
            <person name="Fujita N."/>
        </authorList>
    </citation>
    <scope>NUCLEOTIDE SEQUENCE [LARGE SCALE GENOMIC DNA]</scope>
    <source>
        <strain evidence="3">DSM 14535 / JCM 11387 / NBRC 104270 / STL-6-O1</strain>
    </source>
</reference>
<gene>
    <name evidence="2" type="ordered locus">CLDAP_24270</name>
</gene>
<dbReference type="HOGENOM" id="CLU_009583_2_5_0"/>
<dbReference type="STRING" id="926550.CLDAP_24270"/>
<feature type="domain" description="Glycosyltransferase subfamily 4-like N-terminal" evidence="1">
    <location>
        <begin position="19"/>
        <end position="181"/>
    </location>
</feature>
<dbReference type="RefSeq" id="WP_014433699.1">
    <property type="nucleotide sequence ID" value="NC_017079.1"/>
</dbReference>
<dbReference type="InterPro" id="IPR028098">
    <property type="entry name" value="Glyco_trans_4-like_N"/>
</dbReference>
<proteinExistence type="predicted"/>
<dbReference type="PANTHER" id="PTHR12526">
    <property type="entry name" value="GLYCOSYLTRANSFERASE"/>
    <property type="match status" value="1"/>
</dbReference>
<evidence type="ECO:0000313" key="2">
    <source>
        <dbReference type="EMBL" id="BAM00467.1"/>
    </source>
</evidence>
<dbReference type="AlphaFoldDB" id="I0I5C9"/>
<dbReference type="Pfam" id="PF13692">
    <property type="entry name" value="Glyco_trans_1_4"/>
    <property type="match status" value="1"/>
</dbReference>
<dbReference type="EMBL" id="AP012337">
    <property type="protein sequence ID" value="BAM00467.1"/>
    <property type="molecule type" value="Genomic_DNA"/>
</dbReference>
<dbReference type="PANTHER" id="PTHR12526:SF600">
    <property type="entry name" value="GLYCOSYL TRANSFERASE GROUP 1"/>
    <property type="match status" value="1"/>
</dbReference>
<dbReference type="CDD" id="cd03801">
    <property type="entry name" value="GT4_PimA-like"/>
    <property type="match status" value="1"/>
</dbReference>
<dbReference type="SUPFAM" id="SSF53756">
    <property type="entry name" value="UDP-Glycosyltransferase/glycogen phosphorylase"/>
    <property type="match status" value="1"/>
</dbReference>
<dbReference type="OrthoDB" id="5449954at2"/>
<accession>I0I5C9</accession>
<dbReference type="GO" id="GO:0016757">
    <property type="term" value="F:glycosyltransferase activity"/>
    <property type="evidence" value="ECO:0007669"/>
    <property type="project" value="TreeGrafter"/>
</dbReference>
<keyword evidence="3" id="KW-1185">Reference proteome</keyword>
<dbReference type="Pfam" id="PF13579">
    <property type="entry name" value="Glyco_trans_4_4"/>
    <property type="match status" value="1"/>
</dbReference>
<organism evidence="2 3">
    <name type="scientific">Caldilinea aerophila (strain DSM 14535 / JCM 11387 / NBRC 104270 / STL-6-O1)</name>
    <dbReference type="NCBI Taxonomy" id="926550"/>
    <lineage>
        <taxon>Bacteria</taxon>
        <taxon>Bacillati</taxon>
        <taxon>Chloroflexota</taxon>
        <taxon>Caldilineae</taxon>
        <taxon>Caldilineales</taxon>
        <taxon>Caldilineaceae</taxon>
        <taxon>Caldilinea</taxon>
    </lineage>
</organism>
<name>I0I5C9_CALAS</name>